<dbReference type="InterPro" id="IPR050219">
    <property type="entry name" value="DnaG_primase"/>
</dbReference>
<evidence type="ECO:0000256" key="3">
    <source>
        <dbReference type="ARBA" id="ARBA00022679"/>
    </source>
</evidence>
<evidence type="ECO:0000256" key="2">
    <source>
        <dbReference type="ARBA" id="ARBA00022515"/>
    </source>
</evidence>
<dbReference type="EMBL" id="JABMIG020000038">
    <property type="protein sequence ID" value="KAL3799555.1"/>
    <property type="molecule type" value="Genomic_DNA"/>
</dbReference>
<dbReference type="InterPro" id="IPR013264">
    <property type="entry name" value="DNAG_N"/>
</dbReference>
<evidence type="ECO:0000313" key="12">
    <source>
        <dbReference type="EMBL" id="KAL3799555.1"/>
    </source>
</evidence>
<keyword evidence="1" id="KW-0240">DNA-directed RNA polymerase</keyword>
<keyword evidence="6" id="KW-0479">Metal-binding</keyword>
<reference evidence="12 13" key="1">
    <citation type="journal article" date="2020" name="G3 (Bethesda)">
        <title>Improved Reference Genome for Cyclotella cryptica CCMP332, a Model for Cell Wall Morphogenesis, Salinity Adaptation, and Lipid Production in Diatoms (Bacillariophyta).</title>
        <authorList>
            <person name="Roberts W.R."/>
            <person name="Downey K.M."/>
            <person name="Ruck E.C."/>
            <person name="Traller J.C."/>
            <person name="Alverson A.J."/>
        </authorList>
    </citation>
    <scope>NUCLEOTIDE SEQUENCE [LARGE SCALE GENOMIC DNA]</scope>
    <source>
        <strain evidence="12 13">CCMP332</strain>
    </source>
</reference>
<evidence type="ECO:0000256" key="9">
    <source>
        <dbReference type="ARBA" id="ARBA00023163"/>
    </source>
</evidence>
<dbReference type="InterPro" id="IPR036977">
    <property type="entry name" value="DNA_primase_Znf_CHC2"/>
</dbReference>
<evidence type="ECO:0000256" key="1">
    <source>
        <dbReference type="ARBA" id="ARBA00022478"/>
    </source>
</evidence>
<dbReference type="GO" id="GO:0000428">
    <property type="term" value="C:DNA-directed RNA polymerase complex"/>
    <property type="evidence" value="ECO:0007669"/>
    <property type="project" value="UniProtKB-KW"/>
</dbReference>
<dbReference type="Pfam" id="PF08275">
    <property type="entry name" value="DNAG_N"/>
    <property type="match status" value="1"/>
</dbReference>
<dbReference type="SMART" id="SM00493">
    <property type="entry name" value="TOPRIM"/>
    <property type="match status" value="1"/>
</dbReference>
<dbReference type="Pfam" id="PF13662">
    <property type="entry name" value="Toprim_4"/>
    <property type="match status" value="1"/>
</dbReference>
<keyword evidence="7" id="KW-0863">Zinc-finger</keyword>
<feature type="region of interest" description="Disordered" evidence="10">
    <location>
        <begin position="1427"/>
        <end position="1457"/>
    </location>
</feature>
<keyword evidence="8" id="KW-0862">Zinc</keyword>
<evidence type="ECO:0000256" key="5">
    <source>
        <dbReference type="ARBA" id="ARBA00022705"/>
    </source>
</evidence>
<comment type="caution">
    <text evidence="12">The sequence shown here is derived from an EMBL/GenBank/DDBJ whole genome shotgun (WGS) entry which is preliminary data.</text>
</comment>
<dbReference type="Pfam" id="PF01807">
    <property type="entry name" value="Zn_ribbon_DnaG"/>
    <property type="match status" value="1"/>
</dbReference>
<organism evidence="12 13">
    <name type="scientific">Cyclotella cryptica</name>
    <dbReference type="NCBI Taxonomy" id="29204"/>
    <lineage>
        <taxon>Eukaryota</taxon>
        <taxon>Sar</taxon>
        <taxon>Stramenopiles</taxon>
        <taxon>Ochrophyta</taxon>
        <taxon>Bacillariophyta</taxon>
        <taxon>Coscinodiscophyceae</taxon>
        <taxon>Thalassiosirophycidae</taxon>
        <taxon>Stephanodiscales</taxon>
        <taxon>Stephanodiscaceae</taxon>
        <taxon>Cyclotella</taxon>
    </lineage>
</organism>
<feature type="region of interest" description="Disordered" evidence="10">
    <location>
        <begin position="949"/>
        <end position="985"/>
    </location>
</feature>
<feature type="region of interest" description="Disordered" evidence="10">
    <location>
        <begin position="250"/>
        <end position="277"/>
    </location>
</feature>
<sequence>MSATSNFTNNVDGSIIEQFCGEFGKCFYNRRYRRTGDSFYPPKHHPVNHPSENYRRDFTAAFVTILLLSKSPTSASLLLPRRSFPLPLATRKTRVALTPGARANTLDPQRHVTMHFSKSSPLYFYNDASENDAEESIPIHEFQEENEREQGSSGNFNRQNYVRKIHISDRKRKQLSDSSSFNNHVDDEWNSFANLNFPPSDERASGDQQADFLFREGPSLNTEAADRGDIGMGSIAHNVVWETVQNGVMIPTRETSAQSDKSSESSGRDSKLDTNLSQNNLKDEIRVSTVGKKYPARSVDESSDITPSIEQPVITDNIMNEPQTRISTEQVKEIKSSISIIDVIESYNLPKFIRTNSHTAKACCPFHNDHNPSMSIDDNRGIYKCFACGAGGDLFNFIREYDSLNGRKEKMGFWEAVQFAAKEFGGEHLAAIGKFDTTSRSWKDNISDEAKAKIKDRERKKERIRLANNAAAAFYTKCLVTLPTAGKARAHLRSRKISPDSIRTFALGYAPDCYFGDETVESNQPGSETAEAWSKLRKRWGEGSLVEYLTNMGFSPNEIVEAGLAVRTNKDSANEDKYIKGKGEDYHGLMDRFRSRLVVPILDRSGRNVIGFGGRHLESTTSRNTSDDSSFTPAKYINSPESYVFTKKASLSVLFNEHNARLAIEECSTENNANGTSARTDHRRLPTIIVEGYFDVIALHNAGVKNVVASMGTALTVEQLKIAADMTESGAGRIIFCMDNDDAGRSAVERICSSNMIIKTSVLSEKDILVATLPAGIKDPSDFVDDSVKDVETKVRFESEVLQKSQPWDEWFVKQLLRKYGDDAHDGKSFPAICDQVSTFLAAFPNPADRTRRIYNIVEILFDLIVKGSEIQSSSLGMMRVQLESDLINMVSRKASVREAIERRIEKSEGLAQGSAILNKVDVITRGEGTSYDSDDDRKLSSRALAKLNRPGQRTLTERPKQVPTERLTAPRRPPQKAAYKTSRATAPKKDLIPHFSGFTFKHKTDRDWLGLSGKNKRKMYLGSPSTNDENKEMIRAESPLFGRPNKRFQRENDIVYFNSNRYIGERYLTSEAMDAGYQLGADRPSSGESLMEFTNRMLLERNANEMILQAESRLLHALAKFPQARAVMRTVYSVSTFIPPNMEWTSVERQWLFECLTGSLHPPLPKELLDGGNANQLRSILIIRDDRPPNAFIDTTHTAIEEVSPTVVTPLHQESSHGNVAWNGSDDPSEEGSDVLPPVQKKSVNCTGSVGGSLEEYFLEASHLFPSFSNNRIADETRAELTVQETVATLLRASAIKRFLSVKARLKKIVYEMDHRAESSGEQQQAFFDEEFSTTSSEELRELFERVAMEVMEAQMSLYESDRSTDRVNSHLLDYSTTNSVQYRMSQAQIERLDKLMEDHIASLPDDKHRPDVPGDDENYVFGLDAESQDIDEKYGGRDPESYVSRGLPNGESKWG</sequence>
<keyword evidence="13" id="KW-1185">Reference proteome</keyword>
<dbReference type="PROSITE" id="PS50880">
    <property type="entry name" value="TOPRIM"/>
    <property type="match status" value="1"/>
</dbReference>
<evidence type="ECO:0000259" key="11">
    <source>
        <dbReference type="PROSITE" id="PS50880"/>
    </source>
</evidence>
<proteinExistence type="predicted"/>
<dbReference type="GO" id="GO:0016779">
    <property type="term" value="F:nucleotidyltransferase activity"/>
    <property type="evidence" value="ECO:0007669"/>
    <property type="project" value="UniProtKB-KW"/>
</dbReference>
<dbReference type="GO" id="GO:0008270">
    <property type="term" value="F:zinc ion binding"/>
    <property type="evidence" value="ECO:0007669"/>
    <property type="project" value="UniProtKB-KW"/>
</dbReference>
<protein>
    <recommendedName>
        <fullName evidence="11">Toprim domain-containing protein</fullName>
    </recommendedName>
</protein>
<keyword evidence="9" id="KW-0804">Transcription</keyword>
<dbReference type="InterPro" id="IPR037068">
    <property type="entry name" value="DNA_primase_core_N_sf"/>
</dbReference>
<dbReference type="InterPro" id="IPR034151">
    <property type="entry name" value="TOPRIM_DnaG_bac"/>
</dbReference>
<dbReference type="Gene3D" id="3.40.1360.10">
    <property type="match status" value="1"/>
</dbReference>
<dbReference type="Proteomes" id="UP001516023">
    <property type="component" value="Unassembled WGS sequence"/>
</dbReference>
<dbReference type="SUPFAM" id="SSF57783">
    <property type="entry name" value="Zinc beta-ribbon"/>
    <property type="match status" value="1"/>
</dbReference>
<dbReference type="CDD" id="cd03364">
    <property type="entry name" value="TOPRIM_DnaG_primases"/>
    <property type="match status" value="1"/>
</dbReference>
<evidence type="ECO:0000256" key="8">
    <source>
        <dbReference type="ARBA" id="ARBA00022833"/>
    </source>
</evidence>
<name>A0ABD3QGS2_9STRA</name>
<dbReference type="PANTHER" id="PTHR30313">
    <property type="entry name" value="DNA PRIMASE"/>
    <property type="match status" value="1"/>
</dbReference>
<gene>
    <name evidence="12" type="ORF">HJC23_008682</name>
</gene>
<feature type="compositionally biased region" description="Basic and acidic residues" evidence="10">
    <location>
        <begin position="261"/>
        <end position="272"/>
    </location>
</feature>
<dbReference type="InterPro" id="IPR006171">
    <property type="entry name" value="TOPRIM_dom"/>
</dbReference>
<dbReference type="GO" id="GO:0006269">
    <property type="term" value="P:DNA replication, synthesis of primer"/>
    <property type="evidence" value="ECO:0007669"/>
    <property type="project" value="UniProtKB-KW"/>
</dbReference>
<evidence type="ECO:0000313" key="13">
    <source>
        <dbReference type="Proteomes" id="UP001516023"/>
    </source>
</evidence>
<feature type="region of interest" description="Disordered" evidence="10">
    <location>
        <begin position="1215"/>
        <end position="1241"/>
    </location>
</feature>
<feature type="domain" description="Toprim" evidence="11">
    <location>
        <begin position="685"/>
        <end position="778"/>
    </location>
</feature>
<keyword evidence="4" id="KW-0548">Nucleotidyltransferase</keyword>
<evidence type="ECO:0000256" key="4">
    <source>
        <dbReference type="ARBA" id="ARBA00022695"/>
    </source>
</evidence>
<keyword evidence="5" id="KW-0235">DNA replication</keyword>
<dbReference type="Gene3D" id="3.90.980.10">
    <property type="entry name" value="DNA primase, catalytic core, N-terminal domain"/>
    <property type="match status" value="1"/>
</dbReference>
<keyword evidence="3" id="KW-0808">Transferase</keyword>
<dbReference type="SMART" id="SM00400">
    <property type="entry name" value="ZnF_CHCC"/>
    <property type="match status" value="1"/>
</dbReference>
<dbReference type="InterPro" id="IPR002694">
    <property type="entry name" value="Znf_CHC2"/>
</dbReference>
<dbReference type="PANTHER" id="PTHR30313:SF2">
    <property type="entry name" value="DNA PRIMASE"/>
    <property type="match status" value="1"/>
</dbReference>
<evidence type="ECO:0000256" key="7">
    <source>
        <dbReference type="ARBA" id="ARBA00022771"/>
    </source>
</evidence>
<keyword evidence="2" id="KW-0639">Primosome</keyword>
<evidence type="ECO:0000256" key="6">
    <source>
        <dbReference type="ARBA" id="ARBA00022723"/>
    </source>
</evidence>
<feature type="compositionally biased region" description="Basic and acidic residues" evidence="10">
    <location>
        <begin position="1432"/>
        <end position="1442"/>
    </location>
</feature>
<evidence type="ECO:0000256" key="10">
    <source>
        <dbReference type="SAM" id="MobiDB-lite"/>
    </source>
</evidence>
<dbReference type="SUPFAM" id="SSF56731">
    <property type="entry name" value="DNA primase core"/>
    <property type="match status" value="1"/>
</dbReference>
<dbReference type="Gene3D" id="3.90.580.10">
    <property type="entry name" value="Zinc finger, CHC2-type domain"/>
    <property type="match status" value="1"/>
</dbReference>
<accession>A0ABD3QGS2</accession>